<dbReference type="PROSITE" id="PS51257">
    <property type="entry name" value="PROKAR_LIPOPROTEIN"/>
    <property type="match status" value="1"/>
</dbReference>
<sequence length="207" mass="23568">MKRIIPLLLSLSLLVCGCGSQTNTVDLTQKPQETPNVSPVEESETPQLFDKDVDIILSAYDFNNVGIEQYVEDYKKDNPDAVVEIYDDDHYTLTIKESKRQATLDEILSKDNLNSTFQQIFSDEQYSSLKSVDYNDDFSEFTFYADKEEYEAGNPFIPFGVAIICGVLSDSIQAYNLVPPEDRDFNVLIVDQDTDEVIYDLSEHQDN</sequence>
<protein>
    <submittedName>
        <fullName evidence="1">ABC-type Fe3+ transport system, periplasmic binding protein</fullName>
    </submittedName>
</protein>
<organism evidence="1">
    <name type="scientific">Siphoviridae sp. ctLeh52</name>
    <dbReference type="NCBI Taxonomy" id="2827849"/>
    <lineage>
        <taxon>Viruses</taxon>
        <taxon>Duplodnaviria</taxon>
        <taxon>Heunggongvirae</taxon>
        <taxon>Uroviricota</taxon>
        <taxon>Caudoviricetes</taxon>
    </lineage>
</organism>
<name>A0A8S5RWR6_9CAUD</name>
<proteinExistence type="predicted"/>
<dbReference type="EMBL" id="BK032499">
    <property type="protein sequence ID" value="DAF43204.1"/>
    <property type="molecule type" value="Genomic_DNA"/>
</dbReference>
<reference evidence="1" key="1">
    <citation type="journal article" date="2021" name="Proc. Natl. Acad. Sci. U.S.A.">
        <title>A Catalog of Tens of Thousands of Viruses from Human Metagenomes Reveals Hidden Associations with Chronic Diseases.</title>
        <authorList>
            <person name="Tisza M.J."/>
            <person name="Buck C.B."/>
        </authorList>
    </citation>
    <scope>NUCLEOTIDE SEQUENCE</scope>
    <source>
        <strain evidence="1">CtLeh52</strain>
    </source>
</reference>
<evidence type="ECO:0000313" key="1">
    <source>
        <dbReference type="EMBL" id="DAF43204.1"/>
    </source>
</evidence>
<accession>A0A8S5RWR6</accession>